<dbReference type="EMBL" id="JASPKZ010005676">
    <property type="protein sequence ID" value="KAJ9588504.1"/>
    <property type="molecule type" value="Genomic_DNA"/>
</dbReference>
<feature type="non-terminal residue" evidence="1">
    <location>
        <position position="1"/>
    </location>
</feature>
<evidence type="ECO:0000313" key="1">
    <source>
        <dbReference type="EMBL" id="KAJ9588504.1"/>
    </source>
</evidence>
<reference evidence="1" key="2">
    <citation type="submission" date="2023-05" db="EMBL/GenBank/DDBJ databases">
        <authorList>
            <person name="Fouks B."/>
        </authorList>
    </citation>
    <scope>NUCLEOTIDE SEQUENCE</scope>
    <source>
        <strain evidence="1">Stay&amp;Tobe</strain>
        <tissue evidence="1">Testes</tissue>
    </source>
</reference>
<reference evidence="1" key="1">
    <citation type="journal article" date="2023" name="IScience">
        <title>Live-bearing cockroach genome reveals convergent evolutionary mechanisms linked to viviparity in insects and beyond.</title>
        <authorList>
            <person name="Fouks B."/>
            <person name="Harrison M.C."/>
            <person name="Mikhailova A.A."/>
            <person name="Marchal E."/>
            <person name="English S."/>
            <person name="Carruthers M."/>
            <person name="Jennings E.C."/>
            <person name="Chiamaka E.L."/>
            <person name="Frigard R.A."/>
            <person name="Pippel M."/>
            <person name="Attardo G.M."/>
            <person name="Benoit J.B."/>
            <person name="Bornberg-Bauer E."/>
            <person name="Tobe S.S."/>
        </authorList>
    </citation>
    <scope>NUCLEOTIDE SEQUENCE</scope>
    <source>
        <strain evidence="1">Stay&amp;Tobe</strain>
    </source>
</reference>
<feature type="non-terminal residue" evidence="1">
    <location>
        <position position="142"/>
    </location>
</feature>
<sequence length="142" mass="15651">TSENDGVFALCLYGVRGIFGPSDYTMVVVAEHPIEMASPKMNVCLTSFSSKMVLLPTGPMKFVRLWTTFSLAVGLSKTFVIFRCGDLDIKTCQTPHFALQPFFAIAKNGVRNICGAEGIIAIIMEVKLRLENFFPVPFFLCG</sequence>
<organism evidence="1 2">
    <name type="scientific">Diploptera punctata</name>
    <name type="common">Pacific beetle cockroach</name>
    <dbReference type="NCBI Taxonomy" id="6984"/>
    <lineage>
        <taxon>Eukaryota</taxon>
        <taxon>Metazoa</taxon>
        <taxon>Ecdysozoa</taxon>
        <taxon>Arthropoda</taxon>
        <taxon>Hexapoda</taxon>
        <taxon>Insecta</taxon>
        <taxon>Pterygota</taxon>
        <taxon>Neoptera</taxon>
        <taxon>Polyneoptera</taxon>
        <taxon>Dictyoptera</taxon>
        <taxon>Blattodea</taxon>
        <taxon>Blaberoidea</taxon>
        <taxon>Blaberidae</taxon>
        <taxon>Diplopterinae</taxon>
        <taxon>Diploptera</taxon>
    </lineage>
</organism>
<evidence type="ECO:0000313" key="2">
    <source>
        <dbReference type="Proteomes" id="UP001233999"/>
    </source>
</evidence>
<dbReference type="AlphaFoldDB" id="A0AAD7ZXC2"/>
<comment type="caution">
    <text evidence="1">The sequence shown here is derived from an EMBL/GenBank/DDBJ whole genome shotgun (WGS) entry which is preliminary data.</text>
</comment>
<gene>
    <name evidence="1" type="ORF">L9F63_018116</name>
</gene>
<protein>
    <submittedName>
        <fullName evidence="1">Uncharacterized protein</fullName>
    </submittedName>
</protein>
<name>A0AAD7ZXC2_DIPPU</name>
<dbReference type="Proteomes" id="UP001233999">
    <property type="component" value="Unassembled WGS sequence"/>
</dbReference>
<accession>A0AAD7ZXC2</accession>
<keyword evidence="2" id="KW-1185">Reference proteome</keyword>
<proteinExistence type="predicted"/>